<dbReference type="AlphaFoldDB" id="G4TAG4"/>
<evidence type="ECO:0000256" key="9">
    <source>
        <dbReference type="ARBA" id="ARBA00022833"/>
    </source>
</evidence>
<dbReference type="Gene3D" id="3.30.40.10">
    <property type="entry name" value="Zinc/RING finger domain, C3HC4 (zinc finger)"/>
    <property type="match status" value="1"/>
</dbReference>
<evidence type="ECO:0000259" key="18">
    <source>
        <dbReference type="PROSITE" id="PS50089"/>
    </source>
</evidence>
<feature type="coiled-coil region" evidence="16">
    <location>
        <begin position="333"/>
        <end position="367"/>
    </location>
</feature>
<dbReference type="CDD" id="cd16499">
    <property type="entry name" value="RING-HC_Bre1-like"/>
    <property type="match status" value="1"/>
</dbReference>
<dbReference type="FunCoup" id="G4TAG4">
    <property type="interactions" value="234"/>
</dbReference>
<comment type="function">
    <text evidence="13">E3 ubiquitin-protein ligase that mediates monoubiquitination of histone H2B to form H2BK123ub1. H2BK123ub1 gives a specific tag for epigenetic transcriptional activation and is also a prerequisite for H3K4me and H3K79me formation.</text>
</comment>
<accession>G4TAG4</accession>
<dbReference type="InterPro" id="IPR013956">
    <property type="entry name" value="E3_ubiquit_lig_Bre1"/>
</dbReference>
<comment type="pathway">
    <text evidence="3 15">Protein modification; protein ubiquitination.</text>
</comment>
<dbReference type="eggNOG" id="KOG0978">
    <property type="taxonomic scope" value="Eukaryota"/>
</dbReference>
<dbReference type="GO" id="GO:0008270">
    <property type="term" value="F:zinc ion binding"/>
    <property type="evidence" value="ECO:0007669"/>
    <property type="project" value="UniProtKB-KW"/>
</dbReference>
<dbReference type="SMART" id="SM00184">
    <property type="entry name" value="RING"/>
    <property type="match status" value="1"/>
</dbReference>
<dbReference type="InterPro" id="IPR013083">
    <property type="entry name" value="Znf_RING/FYVE/PHD"/>
</dbReference>
<dbReference type="SUPFAM" id="SSF57850">
    <property type="entry name" value="RING/U-box"/>
    <property type="match status" value="1"/>
</dbReference>
<dbReference type="GO" id="GO:0033503">
    <property type="term" value="C:HULC complex"/>
    <property type="evidence" value="ECO:0007669"/>
    <property type="project" value="TreeGrafter"/>
</dbReference>
<feature type="compositionally biased region" description="Basic and acidic residues" evidence="17">
    <location>
        <begin position="197"/>
        <end position="207"/>
    </location>
</feature>
<protein>
    <recommendedName>
        <fullName evidence="15">E3 ubiquitin protein ligase</fullName>
        <ecNumber evidence="15">2.3.2.27</ecNumber>
    </recommendedName>
</protein>
<evidence type="ECO:0000256" key="2">
    <source>
        <dbReference type="ARBA" id="ARBA00004123"/>
    </source>
</evidence>
<evidence type="ECO:0000256" key="13">
    <source>
        <dbReference type="ARBA" id="ARBA00059679"/>
    </source>
</evidence>
<evidence type="ECO:0000256" key="8">
    <source>
        <dbReference type="ARBA" id="ARBA00022786"/>
    </source>
</evidence>
<keyword evidence="9 15" id="KW-0862">Zinc</keyword>
<evidence type="ECO:0000256" key="1">
    <source>
        <dbReference type="ARBA" id="ARBA00000900"/>
    </source>
</evidence>
<keyword evidence="8 15" id="KW-0833">Ubl conjugation pathway</keyword>
<keyword evidence="5 15" id="KW-0808">Transferase</keyword>
<dbReference type="GO" id="GO:0061630">
    <property type="term" value="F:ubiquitin protein ligase activity"/>
    <property type="evidence" value="ECO:0007669"/>
    <property type="project" value="UniProtKB-EC"/>
</dbReference>
<organism evidence="19 20">
    <name type="scientific">Serendipita indica (strain DSM 11827)</name>
    <name type="common">Root endophyte fungus</name>
    <name type="synonym">Piriformospora indica</name>
    <dbReference type="NCBI Taxonomy" id="1109443"/>
    <lineage>
        <taxon>Eukaryota</taxon>
        <taxon>Fungi</taxon>
        <taxon>Dikarya</taxon>
        <taxon>Basidiomycota</taxon>
        <taxon>Agaricomycotina</taxon>
        <taxon>Agaricomycetes</taxon>
        <taxon>Sebacinales</taxon>
        <taxon>Serendipitaceae</taxon>
        <taxon>Serendipita</taxon>
    </lineage>
</organism>
<feature type="coiled-coil region" evidence="16">
    <location>
        <begin position="609"/>
        <end position="706"/>
    </location>
</feature>
<dbReference type="HOGENOM" id="CLU_019713_0_0_1"/>
<feature type="coiled-coil region" evidence="16">
    <location>
        <begin position="433"/>
        <end position="531"/>
    </location>
</feature>
<comment type="catalytic activity">
    <reaction evidence="1 15">
        <text>S-ubiquitinyl-[E2 ubiquitin-conjugating enzyme]-L-cysteine + [acceptor protein]-L-lysine = [E2 ubiquitin-conjugating enzyme]-L-cysteine + N(6)-ubiquitinyl-[acceptor protein]-L-lysine.</text>
        <dbReference type="EC" id="2.3.2.27"/>
    </reaction>
</comment>
<dbReference type="GO" id="GO:0016567">
    <property type="term" value="P:protein ubiquitination"/>
    <property type="evidence" value="ECO:0007669"/>
    <property type="project" value="UniProtKB-UniRule"/>
</dbReference>
<evidence type="ECO:0000256" key="4">
    <source>
        <dbReference type="ARBA" id="ARBA00005555"/>
    </source>
</evidence>
<dbReference type="Pfam" id="PF14634">
    <property type="entry name" value="zf-RING_5"/>
    <property type="match status" value="1"/>
</dbReference>
<evidence type="ECO:0000256" key="10">
    <source>
        <dbReference type="ARBA" id="ARBA00022853"/>
    </source>
</evidence>
<comment type="subcellular location">
    <subcellularLocation>
        <location evidence="2 15">Nucleus</location>
    </subcellularLocation>
</comment>
<evidence type="ECO:0000256" key="15">
    <source>
        <dbReference type="RuleBase" id="RU365038"/>
    </source>
</evidence>
<dbReference type="EC" id="2.3.2.27" evidence="15"/>
<name>G4TAG4_SERID</name>
<gene>
    <name evidence="19" type="ORF">PIIN_02180</name>
</gene>
<evidence type="ECO:0000256" key="6">
    <source>
        <dbReference type="ARBA" id="ARBA00022723"/>
    </source>
</evidence>
<reference evidence="19 20" key="1">
    <citation type="journal article" date="2011" name="PLoS Pathog.">
        <title>Endophytic Life Strategies Decoded by Genome and Transcriptome Analyses of the Mutualistic Root Symbiont Piriformospora indica.</title>
        <authorList>
            <person name="Zuccaro A."/>
            <person name="Lahrmann U."/>
            <person name="Guldener U."/>
            <person name="Langen G."/>
            <person name="Pfiffi S."/>
            <person name="Biedenkopf D."/>
            <person name="Wong P."/>
            <person name="Samans B."/>
            <person name="Grimm C."/>
            <person name="Basiewicz M."/>
            <person name="Murat C."/>
            <person name="Martin F."/>
            <person name="Kogel K.H."/>
        </authorList>
    </citation>
    <scope>NUCLEOTIDE SEQUENCE [LARGE SCALE GENOMIC DNA]</scope>
    <source>
        <strain evidence="19 20">DSM 11827</strain>
    </source>
</reference>
<dbReference type="Proteomes" id="UP000007148">
    <property type="component" value="Unassembled WGS sequence"/>
</dbReference>
<dbReference type="UniPathway" id="UPA00143"/>
<sequence>MTPVSPSAVADEPQNAEIESFRKEAIYRRMQHYSRELERSQHVVSQLESKTLSYEAALVAIETCWDQLLQQVRLLVKPGELQDVEDQSALFALAQDVDAEGKIGNAYMDAIKAKESLTVNTIRAVVASTPALARPDVQDLQNMAHRLRSQLSSISGELALTKAKLEESVASVETYRELLSTAENRLERLKSTTVQKLEAKPQPKEEPEPSSQSNGNGTLIKAEPMQTTAPDMNGHVSSEEVEEWKYRAEERLRTIEDFQKEHFELRQQISKLKTQLVAPSSEVLTSLHLYKSLQSSVDTIRKAEESQRAEVKALRDYILRMEESRSQFQAQAQAEANAKVNDLRTLLEKKESDLLRLRENRDTLSADLLDRKARESTRDGSLNQSKILANARGERIAMLVSENHRLKARLAAREGEETFFAFIMSNPQDESFVRAQEERVDMLQRANNSLNATLKALGQGNPDVENFIQVATEAKEQAEALRTRLEKFEALYGPDAIASSSVDLQQLSEQLRCKEEELRKLRLELKASLEEPTALYTEIERLSALWENLDKQLKSKIFDLGAMEDKLTKAQTEKSKADNKYFAAMRELDALKAVVQHKDRENKKQSLVQSKLVDSEKALKEQLAHLERETHLQAKSISERDTVIARAQIQIDKERASLELSNRRVQELNTQVLERDDLIAKHRLEVNKLNEKCESLRRQADAKVAQARAANATGYEAELVKERDSLMSILKCSTCKLQYRKYVLTKCMHTFCKDCIDARLTTRQRKCPACNGPFANSDVQELWFQ</sequence>
<keyword evidence="20" id="KW-1185">Reference proteome</keyword>
<evidence type="ECO:0000256" key="5">
    <source>
        <dbReference type="ARBA" id="ARBA00022679"/>
    </source>
</evidence>
<comment type="caution">
    <text evidence="19">The sequence shown here is derived from an EMBL/GenBank/DDBJ whole genome shotgun (WGS) entry which is preliminary data.</text>
</comment>
<dbReference type="GO" id="GO:0005634">
    <property type="term" value="C:nucleus"/>
    <property type="evidence" value="ECO:0007669"/>
    <property type="project" value="UniProtKB-SubCell"/>
</dbReference>
<evidence type="ECO:0000256" key="16">
    <source>
        <dbReference type="SAM" id="Coils"/>
    </source>
</evidence>
<dbReference type="PROSITE" id="PS00518">
    <property type="entry name" value="ZF_RING_1"/>
    <property type="match status" value="1"/>
</dbReference>
<evidence type="ECO:0000256" key="12">
    <source>
        <dbReference type="ARBA" id="ARBA00023242"/>
    </source>
</evidence>
<dbReference type="STRING" id="1109443.G4TAG4"/>
<keyword evidence="10 15" id="KW-0156">Chromatin regulator</keyword>
<dbReference type="PROSITE" id="PS50089">
    <property type="entry name" value="ZF_RING_2"/>
    <property type="match status" value="1"/>
</dbReference>
<proteinExistence type="inferred from homology"/>
<dbReference type="Pfam" id="PF26095">
    <property type="entry name" value="CC_Bre1"/>
    <property type="match status" value="1"/>
</dbReference>
<dbReference type="PANTHER" id="PTHR23163:SF0">
    <property type="entry name" value="E3 UBIQUITIN-PROTEIN LIGASE BRE1"/>
    <property type="match status" value="1"/>
</dbReference>
<keyword evidence="12 15" id="KW-0539">Nucleus</keyword>
<dbReference type="GO" id="GO:0006325">
    <property type="term" value="P:chromatin organization"/>
    <property type="evidence" value="ECO:0007669"/>
    <property type="project" value="UniProtKB-KW"/>
</dbReference>
<evidence type="ECO:0000256" key="7">
    <source>
        <dbReference type="ARBA" id="ARBA00022771"/>
    </source>
</evidence>
<evidence type="ECO:0000313" key="19">
    <source>
        <dbReference type="EMBL" id="CCA68316.1"/>
    </source>
</evidence>
<dbReference type="InterPro" id="IPR001841">
    <property type="entry name" value="Znf_RING"/>
</dbReference>
<dbReference type="InParanoid" id="G4TAG4"/>
<dbReference type="OrthoDB" id="10266039at2759"/>
<keyword evidence="11 15" id="KW-0175">Coiled coil</keyword>
<dbReference type="InterPro" id="IPR017907">
    <property type="entry name" value="Znf_RING_CS"/>
</dbReference>
<feature type="domain" description="RING-type" evidence="18">
    <location>
        <begin position="732"/>
        <end position="771"/>
    </location>
</feature>
<keyword evidence="7 14" id="KW-0863">Zinc-finger</keyword>
<comment type="similarity">
    <text evidence="4 15">Belongs to the BRE1 family.</text>
</comment>
<dbReference type="InterPro" id="IPR058643">
    <property type="entry name" value="BRE1-like_CC"/>
</dbReference>
<dbReference type="Pfam" id="PF08647">
    <property type="entry name" value="BRE1"/>
    <property type="match status" value="1"/>
</dbReference>
<evidence type="ECO:0000256" key="17">
    <source>
        <dbReference type="SAM" id="MobiDB-lite"/>
    </source>
</evidence>
<evidence type="ECO:0000256" key="14">
    <source>
        <dbReference type="PROSITE-ProRule" id="PRU00175"/>
    </source>
</evidence>
<keyword evidence="6 15" id="KW-0479">Metal-binding</keyword>
<dbReference type="PANTHER" id="PTHR23163">
    <property type="entry name" value="RING FINGER PROTEIN-RELATED"/>
    <property type="match status" value="1"/>
</dbReference>
<evidence type="ECO:0000256" key="11">
    <source>
        <dbReference type="ARBA" id="ARBA00023054"/>
    </source>
</evidence>
<evidence type="ECO:0000256" key="3">
    <source>
        <dbReference type="ARBA" id="ARBA00004906"/>
    </source>
</evidence>
<dbReference type="EMBL" id="CAFZ01000030">
    <property type="protein sequence ID" value="CCA68316.1"/>
    <property type="molecule type" value="Genomic_DNA"/>
</dbReference>
<evidence type="ECO:0000313" key="20">
    <source>
        <dbReference type="Proteomes" id="UP000007148"/>
    </source>
</evidence>
<feature type="region of interest" description="Disordered" evidence="17">
    <location>
        <begin position="190"/>
        <end position="219"/>
    </location>
</feature>
<dbReference type="OMA" id="YRQMQEY"/>